<dbReference type="InterPro" id="IPR011008">
    <property type="entry name" value="Dimeric_a/b-barrel"/>
</dbReference>
<reference evidence="5 6" key="1">
    <citation type="submission" date="2017-02" db="EMBL/GenBank/DDBJ databases">
        <title>Draft genome of Saccharomonospora sp. 154.</title>
        <authorList>
            <person name="Alonso-Carmona G.S."/>
            <person name="De La Haba R."/>
            <person name="Vera-Gargallo B."/>
            <person name="Sandoval-Trujillo A.H."/>
            <person name="Ramirez-Duran N."/>
            <person name="Ventosa A."/>
        </authorList>
    </citation>
    <scope>NUCLEOTIDE SEQUENCE [LARGE SCALE GENOMIC DNA]</scope>
    <source>
        <strain evidence="5 6">LRS4.154</strain>
    </source>
</reference>
<accession>A0A1V9ADB1</accession>
<evidence type="ECO:0000313" key="6">
    <source>
        <dbReference type="Proteomes" id="UP000192591"/>
    </source>
</evidence>
<dbReference type="InterPro" id="IPR000485">
    <property type="entry name" value="AsnC-type_HTH_dom"/>
</dbReference>
<dbReference type="CDD" id="cd00090">
    <property type="entry name" value="HTH_ARSR"/>
    <property type="match status" value="1"/>
</dbReference>
<dbReference type="Pfam" id="PF01037">
    <property type="entry name" value="AsnC_trans_reg"/>
    <property type="match status" value="1"/>
</dbReference>
<dbReference type="PANTHER" id="PTHR30154:SF34">
    <property type="entry name" value="TRANSCRIPTIONAL REGULATOR AZLB"/>
    <property type="match status" value="1"/>
</dbReference>
<keyword evidence="1" id="KW-0805">Transcription regulation</keyword>
<dbReference type="InterPro" id="IPR019888">
    <property type="entry name" value="Tscrpt_reg_AsnC-like"/>
</dbReference>
<dbReference type="Gene3D" id="1.10.10.10">
    <property type="entry name" value="Winged helix-like DNA-binding domain superfamily/Winged helix DNA-binding domain"/>
    <property type="match status" value="1"/>
</dbReference>
<dbReference type="GO" id="GO:0043200">
    <property type="term" value="P:response to amino acid"/>
    <property type="evidence" value="ECO:0007669"/>
    <property type="project" value="TreeGrafter"/>
</dbReference>
<organism evidence="5 6">
    <name type="scientific">Saccharomonospora piscinae</name>
    <dbReference type="NCBI Taxonomy" id="687388"/>
    <lineage>
        <taxon>Bacteria</taxon>
        <taxon>Bacillati</taxon>
        <taxon>Actinomycetota</taxon>
        <taxon>Actinomycetes</taxon>
        <taxon>Pseudonocardiales</taxon>
        <taxon>Pseudonocardiaceae</taxon>
        <taxon>Saccharomonospora</taxon>
    </lineage>
</organism>
<dbReference type="Pfam" id="PF13412">
    <property type="entry name" value="HTH_24"/>
    <property type="match status" value="1"/>
</dbReference>
<comment type="caution">
    <text evidence="5">The sequence shown here is derived from an EMBL/GenBank/DDBJ whole genome shotgun (WGS) entry which is preliminary data.</text>
</comment>
<keyword evidence="2" id="KW-0238">DNA-binding</keyword>
<dbReference type="FunFam" id="1.10.10.10:FF:000186">
    <property type="entry name" value="AsnC family transcriptional regulator"/>
    <property type="match status" value="1"/>
</dbReference>
<dbReference type="SUPFAM" id="SSF54909">
    <property type="entry name" value="Dimeric alpha+beta barrel"/>
    <property type="match status" value="1"/>
</dbReference>
<dbReference type="PANTHER" id="PTHR30154">
    <property type="entry name" value="LEUCINE-RESPONSIVE REGULATORY PROTEIN"/>
    <property type="match status" value="1"/>
</dbReference>
<keyword evidence="6" id="KW-1185">Reference proteome</keyword>
<name>A0A1V9ADB1_SACPI</name>
<dbReference type="AlphaFoldDB" id="A0A1V9ADB1"/>
<sequence>MAGVEMDGVDRRILEELQRDGRLPNTALADRVRLSPSPCLRRVRGLESSGVISGYRAEVDRFAVGLGLTVFVEIKVAGHSRDLAGRIEQAVATIPEVVGCHLVSGSADFLLEVVVANLQAYERLLLDTLLTLPGVEDLRSNFSLRTVKQASPLPLDHLRG</sequence>
<evidence type="ECO:0000259" key="4">
    <source>
        <dbReference type="PROSITE" id="PS50956"/>
    </source>
</evidence>
<dbReference type="InterPro" id="IPR036388">
    <property type="entry name" value="WH-like_DNA-bd_sf"/>
</dbReference>
<dbReference type="SUPFAM" id="SSF46785">
    <property type="entry name" value="Winged helix' DNA-binding domain"/>
    <property type="match status" value="1"/>
</dbReference>
<dbReference type="Proteomes" id="UP000192591">
    <property type="component" value="Unassembled WGS sequence"/>
</dbReference>
<dbReference type="GO" id="GO:0043565">
    <property type="term" value="F:sequence-specific DNA binding"/>
    <property type="evidence" value="ECO:0007669"/>
    <property type="project" value="InterPro"/>
</dbReference>
<protein>
    <submittedName>
        <fullName evidence="5">AsnC family transcriptional regulator</fullName>
    </submittedName>
</protein>
<gene>
    <name evidence="5" type="ORF">B1813_00730</name>
</gene>
<dbReference type="EMBL" id="MWIH01000002">
    <property type="protein sequence ID" value="OQO95117.1"/>
    <property type="molecule type" value="Genomic_DNA"/>
</dbReference>
<feature type="domain" description="HTH asnC-type" evidence="4">
    <location>
        <begin position="6"/>
        <end position="67"/>
    </location>
</feature>
<dbReference type="PROSITE" id="PS50956">
    <property type="entry name" value="HTH_ASNC_2"/>
    <property type="match status" value="1"/>
</dbReference>
<evidence type="ECO:0000256" key="3">
    <source>
        <dbReference type="ARBA" id="ARBA00023163"/>
    </source>
</evidence>
<dbReference type="STRING" id="1962155.B1813_00730"/>
<keyword evidence="3" id="KW-0804">Transcription</keyword>
<dbReference type="PRINTS" id="PR00033">
    <property type="entry name" value="HTHASNC"/>
</dbReference>
<evidence type="ECO:0000256" key="2">
    <source>
        <dbReference type="ARBA" id="ARBA00023125"/>
    </source>
</evidence>
<dbReference type="GO" id="GO:0005829">
    <property type="term" value="C:cytosol"/>
    <property type="evidence" value="ECO:0007669"/>
    <property type="project" value="TreeGrafter"/>
</dbReference>
<proteinExistence type="predicted"/>
<dbReference type="InterPro" id="IPR036390">
    <property type="entry name" value="WH_DNA-bd_sf"/>
</dbReference>
<dbReference type="InterPro" id="IPR019887">
    <property type="entry name" value="Tscrpt_reg_AsnC/Lrp_C"/>
</dbReference>
<dbReference type="SMART" id="SM00344">
    <property type="entry name" value="HTH_ASNC"/>
    <property type="match status" value="1"/>
</dbReference>
<evidence type="ECO:0000256" key="1">
    <source>
        <dbReference type="ARBA" id="ARBA00023015"/>
    </source>
</evidence>
<dbReference type="InterPro" id="IPR011991">
    <property type="entry name" value="ArsR-like_HTH"/>
</dbReference>
<evidence type="ECO:0000313" key="5">
    <source>
        <dbReference type="EMBL" id="OQO95117.1"/>
    </source>
</evidence>
<dbReference type="Gene3D" id="3.30.70.920">
    <property type="match status" value="1"/>
</dbReference>